<gene>
    <name evidence="1" type="ORF">L6164_024872</name>
</gene>
<name>A0ACB9LYL4_BAUVA</name>
<proteinExistence type="predicted"/>
<dbReference type="EMBL" id="CM039435">
    <property type="protein sequence ID" value="KAI4316949.1"/>
    <property type="molecule type" value="Genomic_DNA"/>
</dbReference>
<comment type="caution">
    <text evidence="1">The sequence shown here is derived from an EMBL/GenBank/DDBJ whole genome shotgun (WGS) entry which is preliminary data.</text>
</comment>
<evidence type="ECO:0000313" key="2">
    <source>
        <dbReference type="Proteomes" id="UP000828941"/>
    </source>
</evidence>
<evidence type="ECO:0000313" key="1">
    <source>
        <dbReference type="EMBL" id="KAI4316949.1"/>
    </source>
</evidence>
<accession>A0ACB9LYL4</accession>
<reference evidence="1 2" key="1">
    <citation type="journal article" date="2022" name="DNA Res.">
        <title>Chromosomal-level genome assembly of the orchid tree Bauhinia variegata (Leguminosae; Cercidoideae) supports the allotetraploid origin hypothesis of Bauhinia.</title>
        <authorList>
            <person name="Zhong Y."/>
            <person name="Chen Y."/>
            <person name="Zheng D."/>
            <person name="Pang J."/>
            <person name="Liu Y."/>
            <person name="Luo S."/>
            <person name="Meng S."/>
            <person name="Qian L."/>
            <person name="Wei D."/>
            <person name="Dai S."/>
            <person name="Zhou R."/>
        </authorList>
    </citation>
    <scope>NUCLEOTIDE SEQUENCE [LARGE SCALE GENOMIC DNA]</scope>
    <source>
        <strain evidence="1">BV-YZ2020</strain>
    </source>
</reference>
<organism evidence="1 2">
    <name type="scientific">Bauhinia variegata</name>
    <name type="common">Purple orchid tree</name>
    <name type="synonym">Phanera variegata</name>
    <dbReference type="NCBI Taxonomy" id="167791"/>
    <lineage>
        <taxon>Eukaryota</taxon>
        <taxon>Viridiplantae</taxon>
        <taxon>Streptophyta</taxon>
        <taxon>Embryophyta</taxon>
        <taxon>Tracheophyta</taxon>
        <taxon>Spermatophyta</taxon>
        <taxon>Magnoliopsida</taxon>
        <taxon>eudicotyledons</taxon>
        <taxon>Gunneridae</taxon>
        <taxon>Pentapetalae</taxon>
        <taxon>rosids</taxon>
        <taxon>fabids</taxon>
        <taxon>Fabales</taxon>
        <taxon>Fabaceae</taxon>
        <taxon>Cercidoideae</taxon>
        <taxon>Cercideae</taxon>
        <taxon>Bauhiniinae</taxon>
        <taxon>Bauhinia</taxon>
    </lineage>
</organism>
<dbReference type="Proteomes" id="UP000828941">
    <property type="component" value="Chromosome 10"/>
</dbReference>
<sequence length="117" mass="12977">MLNLYDSEVGKKINLIELSPFPYLIWPAHTVDLRSLLKIRNDPNSTQLRSHITLDKTNSTCNKPKNTKNHTPLSLMGPVSMTENQAKQNATRPPSVSVLSPTYPIPVKATSLLLSSP</sequence>
<keyword evidence="2" id="KW-1185">Reference proteome</keyword>
<protein>
    <submittedName>
        <fullName evidence="1">Uncharacterized protein</fullName>
    </submittedName>
</protein>